<sequence length="156" mass="17682">MRCINLILSFFVFLLTATSGYSSNVILRDISGHTIPFDSLKGKWVLINYWASWCQPCIDEITELNRFYKKSNDKVALFAVNYDALPLSHQLALIRKYKISYPSLRHDPARDLELGDIRGVPATFVFNPEGKLQGALYGSQTLKSLNQAISDHRENG</sequence>
<dbReference type="OrthoDB" id="9796554at2"/>
<dbReference type="EMBL" id="LN614830">
    <property type="protein sequence ID" value="CEG59386.1"/>
    <property type="molecule type" value="Genomic_DNA"/>
</dbReference>
<dbReference type="GO" id="GO:0016209">
    <property type="term" value="F:antioxidant activity"/>
    <property type="evidence" value="ECO:0007669"/>
    <property type="project" value="InterPro"/>
</dbReference>
<dbReference type="PROSITE" id="PS51352">
    <property type="entry name" value="THIOREDOXIN_2"/>
    <property type="match status" value="1"/>
</dbReference>
<accession>A0A098GD59</accession>
<evidence type="ECO:0000313" key="3">
    <source>
        <dbReference type="EMBL" id="SCY00769.1"/>
    </source>
</evidence>
<organism evidence="2 4">
    <name type="scientific">Legionella micdadei</name>
    <name type="common">Tatlockia micdadei</name>
    <dbReference type="NCBI Taxonomy" id="451"/>
    <lineage>
        <taxon>Bacteria</taxon>
        <taxon>Pseudomonadati</taxon>
        <taxon>Pseudomonadota</taxon>
        <taxon>Gammaproteobacteria</taxon>
        <taxon>Legionellales</taxon>
        <taxon>Legionellaceae</taxon>
        <taxon>Legionella</taxon>
    </lineage>
</organism>
<dbReference type="PANTHER" id="PTHR42852:SF13">
    <property type="entry name" value="PROTEIN DIPZ"/>
    <property type="match status" value="1"/>
</dbReference>
<dbReference type="CDD" id="cd02966">
    <property type="entry name" value="TlpA_like_family"/>
    <property type="match status" value="1"/>
</dbReference>
<feature type="domain" description="Thioredoxin" evidence="1">
    <location>
        <begin position="16"/>
        <end position="154"/>
    </location>
</feature>
<dbReference type="Proteomes" id="UP000182998">
    <property type="component" value="Unassembled WGS sequence"/>
</dbReference>
<dbReference type="Pfam" id="PF00578">
    <property type="entry name" value="AhpC-TSA"/>
    <property type="match status" value="1"/>
</dbReference>
<name>A0A098GD59_LEGMI</name>
<dbReference type="AlphaFoldDB" id="A0A098GD59"/>
<dbReference type="HOGENOM" id="CLU_042529_11_2_6"/>
<dbReference type="InterPro" id="IPR036249">
    <property type="entry name" value="Thioredoxin-like_sf"/>
</dbReference>
<dbReference type="InterPro" id="IPR000866">
    <property type="entry name" value="AhpC/TSA"/>
</dbReference>
<dbReference type="PANTHER" id="PTHR42852">
    <property type="entry name" value="THIOL:DISULFIDE INTERCHANGE PROTEIN DSBE"/>
    <property type="match status" value="1"/>
</dbReference>
<dbReference type="GO" id="GO:0016491">
    <property type="term" value="F:oxidoreductase activity"/>
    <property type="evidence" value="ECO:0007669"/>
    <property type="project" value="InterPro"/>
</dbReference>
<dbReference type="Proteomes" id="UP000032414">
    <property type="component" value="Chromosome I"/>
</dbReference>
<dbReference type="RefSeq" id="WP_045097984.1">
    <property type="nucleotide sequence ID" value="NZ_CP020614.1"/>
</dbReference>
<keyword evidence="5" id="KW-1185">Reference proteome</keyword>
<dbReference type="InterPro" id="IPR050553">
    <property type="entry name" value="Thioredoxin_ResA/DsbE_sf"/>
</dbReference>
<dbReference type="SUPFAM" id="SSF52833">
    <property type="entry name" value="Thioredoxin-like"/>
    <property type="match status" value="1"/>
</dbReference>
<proteinExistence type="predicted"/>
<reference evidence="3 5" key="3">
    <citation type="submission" date="2016-10" db="EMBL/GenBank/DDBJ databases">
        <authorList>
            <person name="Varghese N."/>
            <person name="Submissions S."/>
        </authorList>
    </citation>
    <scope>NUCLEOTIDE SEQUENCE [LARGE SCALE GENOMIC DNA]</scope>
    <source>
        <strain evidence="3 5">ATCC 33218</strain>
    </source>
</reference>
<dbReference type="GO" id="GO:0016853">
    <property type="term" value="F:isomerase activity"/>
    <property type="evidence" value="ECO:0007669"/>
    <property type="project" value="UniProtKB-KW"/>
</dbReference>
<dbReference type="EMBL" id="FMVN01000003">
    <property type="protein sequence ID" value="SCY00769.1"/>
    <property type="molecule type" value="Genomic_DNA"/>
</dbReference>
<evidence type="ECO:0000313" key="5">
    <source>
        <dbReference type="Proteomes" id="UP000182998"/>
    </source>
</evidence>
<reference evidence="2" key="1">
    <citation type="submission" date="2014-09" db="EMBL/GenBank/DDBJ databases">
        <authorList>
            <person name="GOMEZ-VALERO Laura"/>
        </authorList>
    </citation>
    <scope>NUCLEOTIDE SEQUENCE</scope>
    <source>
        <strain evidence="2">ATCC33218</strain>
    </source>
</reference>
<keyword evidence="3" id="KW-0413">Isomerase</keyword>
<evidence type="ECO:0000313" key="2">
    <source>
        <dbReference type="EMBL" id="CEG59386.1"/>
    </source>
</evidence>
<dbReference type="KEGG" id="tmc:LMI_0011"/>
<gene>
    <name evidence="2" type="ORF">LMI_0011</name>
    <name evidence="3" type="ORF">SAMN02982997_00588</name>
</gene>
<dbReference type="InterPro" id="IPR013766">
    <property type="entry name" value="Thioredoxin_domain"/>
</dbReference>
<evidence type="ECO:0000259" key="1">
    <source>
        <dbReference type="PROSITE" id="PS51352"/>
    </source>
</evidence>
<protein>
    <submittedName>
        <fullName evidence="3">Thiol-disulfide isomerase or thioredoxin</fullName>
    </submittedName>
    <submittedName>
        <fullName evidence="2">Thiol-disulfide oxidoreductase ResA</fullName>
    </submittedName>
</protein>
<dbReference type="STRING" id="451.B6N58_00055"/>
<dbReference type="PATRIC" id="fig|451.8.peg.985"/>
<dbReference type="Gene3D" id="3.40.30.10">
    <property type="entry name" value="Glutaredoxin"/>
    <property type="match status" value="1"/>
</dbReference>
<evidence type="ECO:0000313" key="4">
    <source>
        <dbReference type="Proteomes" id="UP000032414"/>
    </source>
</evidence>
<reference evidence="4" key="2">
    <citation type="submission" date="2014-09" db="EMBL/GenBank/DDBJ databases">
        <authorList>
            <person name="Gomez-Valero L."/>
        </authorList>
    </citation>
    <scope>NUCLEOTIDE SEQUENCE [LARGE SCALE GENOMIC DNA]</scope>
    <source>
        <strain evidence="4">ATCC33218</strain>
    </source>
</reference>